<name>A0A9W6IRC6_9HYPH</name>
<dbReference type="Proteomes" id="UP001143400">
    <property type="component" value="Unassembled WGS sequence"/>
</dbReference>
<proteinExistence type="predicted"/>
<dbReference type="AlphaFoldDB" id="A0A9W6IRC6"/>
<protein>
    <submittedName>
        <fullName evidence="1">Uncharacterized protein</fullName>
    </submittedName>
</protein>
<dbReference type="EMBL" id="BSFF01000001">
    <property type="protein sequence ID" value="GLK54154.1"/>
    <property type="molecule type" value="Genomic_DNA"/>
</dbReference>
<sequence>MSPAEYRAALAEVGLSLSSANKFFQADERTTRRWAADDNGKDVPRAVAITLRLMAKYKLTPEDVTVLMNEAEDAG</sequence>
<keyword evidence="3" id="KW-1185">Reference proteome</keyword>
<accession>A0A9W6IRC6</accession>
<evidence type="ECO:0000313" key="2">
    <source>
        <dbReference type="EMBL" id="MBM7851097.1"/>
    </source>
</evidence>
<dbReference type="EMBL" id="JAFBCY010000002">
    <property type="protein sequence ID" value="MBM7851097.1"/>
    <property type="molecule type" value="Genomic_DNA"/>
</dbReference>
<evidence type="ECO:0000313" key="1">
    <source>
        <dbReference type="EMBL" id="GLK54154.1"/>
    </source>
</evidence>
<reference evidence="1" key="3">
    <citation type="submission" date="2023-01" db="EMBL/GenBank/DDBJ databases">
        <authorList>
            <person name="Sun Q."/>
            <person name="Evtushenko L."/>
        </authorList>
    </citation>
    <scope>NUCLEOTIDE SEQUENCE</scope>
    <source>
        <strain evidence="1">VKM B-1606</strain>
    </source>
</reference>
<reference evidence="1" key="1">
    <citation type="journal article" date="2014" name="Int. J. Syst. Evol. Microbiol.">
        <title>Complete genome sequence of Corynebacterium casei LMG S-19264T (=DSM 44701T), isolated from a smear-ripened cheese.</title>
        <authorList>
            <consortium name="US DOE Joint Genome Institute (JGI-PGF)"/>
            <person name="Walter F."/>
            <person name="Albersmeier A."/>
            <person name="Kalinowski J."/>
            <person name="Ruckert C."/>
        </authorList>
    </citation>
    <scope>NUCLEOTIDE SEQUENCE</scope>
    <source>
        <strain evidence="1">VKM B-1606</strain>
    </source>
</reference>
<evidence type="ECO:0000313" key="3">
    <source>
        <dbReference type="Proteomes" id="UP000758856"/>
    </source>
</evidence>
<comment type="caution">
    <text evidence="1">The sequence shown here is derived from an EMBL/GenBank/DDBJ whole genome shotgun (WGS) entry which is preliminary data.</text>
</comment>
<gene>
    <name evidence="1" type="ORF">GCM10008170_01730</name>
    <name evidence="2" type="ORF">JOD31_001322</name>
</gene>
<dbReference type="Proteomes" id="UP000758856">
    <property type="component" value="Unassembled WGS sequence"/>
</dbReference>
<evidence type="ECO:0000313" key="4">
    <source>
        <dbReference type="Proteomes" id="UP001143400"/>
    </source>
</evidence>
<organism evidence="1 4">
    <name type="scientific">Methylopila capsulata</name>
    <dbReference type="NCBI Taxonomy" id="61654"/>
    <lineage>
        <taxon>Bacteria</taxon>
        <taxon>Pseudomonadati</taxon>
        <taxon>Pseudomonadota</taxon>
        <taxon>Alphaproteobacteria</taxon>
        <taxon>Hyphomicrobiales</taxon>
        <taxon>Methylopilaceae</taxon>
        <taxon>Methylopila</taxon>
    </lineage>
</organism>
<dbReference type="RefSeq" id="WP_204949515.1">
    <property type="nucleotide sequence ID" value="NZ_BSFF01000001.1"/>
</dbReference>
<reference evidence="2 3" key="2">
    <citation type="submission" date="2021-01" db="EMBL/GenBank/DDBJ databases">
        <title>Genomic Encyclopedia of Type Strains, Phase IV (KMG-IV): sequencing the most valuable type-strain genomes for metagenomic binning, comparative biology and taxonomic classification.</title>
        <authorList>
            <person name="Goeker M."/>
        </authorList>
    </citation>
    <scope>NUCLEOTIDE SEQUENCE [LARGE SCALE GENOMIC DNA]</scope>
    <source>
        <strain evidence="2 3">DSM 6130</strain>
    </source>
</reference>